<keyword evidence="2" id="KW-1185">Reference proteome</keyword>
<gene>
    <name evidence="1" type="ORF">Desgi_4497</name>
</gene>
<dbReference type="eggNOG" id="ENOG5032RWE">
    <property type="taxonomic scope" value="Bacteria"/>
</dbReference>
<evidence type="ECO:0000313" key="1">
    <source>
        <dbReference type="EMBL" id="AGL03725.1"/>
    </source>
</evidence>
<reference evidence="1 2" key="1">
    <citation type="submission" date="2012-01" db="EMBL/GenBank/DDBJ databases">
        <title>Complete sequence of Desulfotomaculum gibsoniae DSM 7213.</title>
        <authorList>
            <consortium name="US DOE Joint Genome Institute"/>
            <person name="Lucas S."/>
            <person name="Han J."/>
            <person name="Lapidus A."/>
            <person name="Cheng J.-F."/>
            <person name="Goodwin L."/>
            <person name="Pitluck S."/>
            <person name="Peters L."/>
            <person name="Ovchinnikova G."/>
            <person name="Teshima H."/>
            <person name="Detter J.C."/>
            <person name="Han C."/>
            <person name="Tapia R."/>
            <person name="Land M."/>
            <person name="Hauser L."/>
            <person name="Kyrpides N."/>
            <person name="Ivanova N."/>
            <person name="Pagani I."/>
            <person name="Parshina S."/>
            <person name="Plugge C."/>
            <person name="Muyzer G."/>
            <person name="Kuever J."/>
            <person name="Ivanova A."/>
            <person name="Nazina T."/>
            <person name="Klenk H.-P."/>
            <person name="Brambilla E."/>
            <person name="Spring S."/>
            <person name="Stams A.F."/>
            <person name="Woyke T."/>
        </authorList>
    </citation>
    <scope>NUCLEOTIDE SEQUENCE [LARGE SCALE GENOMIC DNA]</scope>
    <source>
        <strain evidence="1 2">DSM 7213</strain>
    </source>
</reference>
<dbReference type="InterPro" id="IPR057006">
    <property type="entry name" value="Phage_TAC_19"/>
</dbReference>
<dbReference type="RefSeq" id="WP_006524216.1">
    <property type="nucleotide sequence ID" value="NC_021184.1"/>
</dbReference>
<organism evidence="1 2">
    <name type="scientific">Desulfoscipio gibsoniae DSM 7213</name>
    <dbReference type="NCBI Taxonomy" id="767817"/>
    <lineage>
        <taxon>Bacteria</taxon>
        <taxon>Bacillati</taxon>
        <taxon>Bacillota</taxon>
        <taxon>Clostridia</taxon>
        <taxon>Eubacteriales</taxon>
        <taxon>Desulfallaceae</taxon>
        <taxon>Desulfoscipio</taxon>
    </lineage>
</organism>
<sequence length="97" mass="10724">MEIVLKTNGKDKTYTAGFISARMVRTTIAVSQEINFDNIAPEELDKLMDYIVDLFGSQFTRDELYDGLASKDLIPTITRCINEVVGAMGEATAGKNE</sequence>
<dbReference type="Pfam" id="PF23857">
    <property type="entry name" value="Phage_TAC_19"/>
    <property type="match status" value="1"/>
</dbReference>
<dbReference type="EMBL" id="CP003273">
    <property type="protein sequence ID" value="AGL03725.1"/>
    <property type="molecule type" value="Genomic_DNA"/>
</dbReference>
<dbReference type="AlphaFoldDB" id="R4KT02"/>
<dbReference type="Proteomes" id="UP000013520">
    <property type="component" value="Chromosome"/>
</dbReference>
<dbReference type="KEGG" id="dgi:Desgi_4497"/>
<evidence type="ECO:0000313" key="2">
    <source>
        <dbReference type="Proteomes" id="UP000013520"/>
    </source>
</evidence>
<dbReference type="STRING" id="767817.Desgi_4497"/>
<dbReference type="HOGENOM" id="CLU_165924_0_0_9"/>
<accession>R4KT02</accession>
<protein>
    <submittedName>
        <fullName evidence="1">Uncharacterized protein</fullName>
    </submittedName>
</protein>
<dbReference type="NCBIfam" id="NF047360">
    <property type="entry name" value="tail_chap_PVL"/>
    <property type="match status" value="1"/>
</dbReference>
<dbReference type="OrthoDB" id="2915540at2"/>
<name>R4KT02_9FIRM</name>
<proteinExistence type="predicted"/>